<proteinExistence type="predicted"/>
<evidence type="ECO:0000313" key="1">
    <source>
        <dbReference type="EMBL" id="GJT16992.1"/>
    </source>
</evidence>
<gene>
    <name evidence="1" type="ORF">Tco_0875698</name>
</gene>
<dbReference type="EMBL" id="BQNB010013521">
    <property type="protein sequence ID" value="GJT16992.1"/>
    <property type="molecule type" value="Genomic_DNA"/>
</dbReference>
<protein>
    <submittedName>
        <fullName evidence="1">Uncharacterized protein</fullName>
    </submittedName>
</protein>
<organism evidence="1 2">
    <name type="scientific">Tanacetum coccineum</name>
    <dbReference type="NCBI Taxonomy" id="301880"/>
    <lineage>
        <taxon>Eukaryota</taxon>
        <taxon>Viridiplantae</taxon>
        <taxon>Streptophyta</taxon>
        <taxon>Embryophyta</taxon>
        <taxon>Tracheophyta</taxon>
        <taxon>Spermatophyta</taxon>
        <taxon>Magnoliopsida</taxon>
        <taxon>eudicotyledons</taxon>
        <taxon>Gunneridae</taxon>
        <taxon>Pentapetalae</taxon>
        <taxon>asterids</taxon>
        <taxon>campanulids</taxon>
        <taxon>Asterales</taxon>
        <taxon>Asteraceae</taxon>
        <taxon>Asteroideae</taxon>
        <taxon>Anthemideae</taxon>
        <taxon>Anthemidinae</taxon>
        <taxon>Tanacetum</taxon>
    </lineage>
</organism>
<accession>A0ABQ5BT27</accession>
<name>A0ABQ5BT27_9ASTR</name>
<comment type="caution">
    <text evidence="1">The sequence shown here is derived from an EMBL/GenBank/DDBJ whole genome shotgun (WGS) entry which is preliminary data.</text>
</comment>
<reference evidence="1" key="1">
    <citation type="journal article" date="2022" name="Int. J. Mol. Sci.">
        <title>Draft Genome of Tanacetum Coccineum: Genomic Comparison of Closely Related Tanacetum-Family Plants.</title>
        <authorList>
            <person name="Yamashiro T."/>
            <person name="Shiraishi A."/>
            <person name="Nakayama K."/>
            <person name="Satake H."/>
        </authorList>
    </citation>
    <scope>NUCLEOTIDE SEQUENCE</scope>
</reference>
<reference evidence="1" key="2">
    <citation type="submission" date="2022-01" db="EMBL/GenBank/DDBJ databases">
        <authorList>
            <person name="Yamashiro T."/>
            <person name="Shiraishi A."/>
            <person name="Satake H."/>
            <person name="Nakayama K."/>
        </authorList>
    </citation>
    <scope>NUCLEOTIDE SEQUENCE</scope>
</reference>
<sequence length="336" mass="38931">MPTAASFAIRMPRNLGKSSRISLFKTMRARMIQEISQNQTTWRHIQKEWKDSKKPSLRKGKKINYRIQRHERKEAPKTKRSLMTSVENLVNAISLIKMENEKGAKGDKVAERNVMELKELDALGSIESPDKGEGIDGGIVKDMKEEITKRETKAEVLLETLRSRHIGNYLKHEINKKLIEGLIDNHKYNYSFLTTRLGKDNETHDYFPKGPLYNAIRKKNLVKRDDMEGTFVIPCSIGGVKYGTITLKSSKNKIDFVKVPAFPSEIKERTDEDLDPVTLTNTVSRLILEWGERIKPRKDKEMEFNQWRSKVFNDERSALVNEGYEVIFDKKKLWSS</sequence>
<keyword evidence="2" id="KW-1185">Reference proteome</keyword>
<evidence type="ECO:0000313" key="2">
    <source>
        <dbReference type="Proteomes" id="UP001151760"/>
    </source>
</evidence>
<dbReference type="Proteomes" id="UP001151760">
    <property type="component" value="Unassembled WGS sequence"/>
</dbReference>